<evidence type="ECO:0000256" key="6">
    <source>
        <dbReference type="ARBA" id="ARBA00022833"/>
    </source>
</evidence>
<feature type="region of interest" description="Disordered" evidence="10">
    <location>
        <begin position="469"/>
        <end position="489"/>
    </location>
</feature>
<sequence length="500" mass="53384">MASPALRAASRRHVATYSKKHRSYLDRRAHDTDDHDLNEQCTKRARLSPPESEGTVVSAGDDDVLDSKEVEENSDIDSDGEDDDDGAASATTTDTNGSTTASKPNAFTISTRRRPLFKRNTAKSTNTAPSSSSSKGQQQQKLVQMQIDLDGIGAPRITCKDCGMSYVPSAAEDAKLHKRYHARVAEGLEFGTARRESIVWEGSMAAKPSNSAGSGTPFPAVRVATPREKEKENGTPGPIQRFFSTASKGAAAGKMGKGPSSSKGHAYTTEPLAASSPQTGVSTSASVSACCCVVEITRRSTSAEKKRAAEFLRFANQELSAQEVPDKVLWGVSSSPLLLAGDGNAEAVGGRFKIYLYLEGTKCVGLCLAESIREAQWAKPQSEGDDNGGIGISCSLNISEVKEPALLGISRIWTSPKHRRRGIASQLVDCATENFVYGMKMQTDKVAFSQPTDSGAWLALRWVGARRRASGPGAEGQEEEGRPGCDEGKGTGFLVYFDSV</sequence>
<evidence type="ECO:0000256" key="2">
    <source>
        <dbReference type="ARBA" id="ARBA00005816"/>
    </source>
</evidence>
<feature type="compositionally biased region" description="Basic and acidic residues" evidence="10">
    <location>
        <begin position="23"/>
        <end position="42"/>
    </location>
</feature>
<dbReference type="PANTHER" id="PTHR45884">
    <property type="entry name" value="N-ACETYLTRANSFERASE ECO"/>
    <property type="match status" value="1"/>
</dbReference>
<evidence type="ECO:0000259" key="12">
    <source>
        <dbReference type="Pfam" id="PF13880"/>
    </source>
</evidence>
<feature type="compositionally biased region" description="Low complexity" evidence="10">
    <location>
        <begin position="122"/>
        <end position="141"/>
    </location>
</feature>
<dbReference type="GO" id="GO:0000785">
    <property type="term" value="C:chromatin"/>
    <property type="evidence" value="ECO:0007669"/>
    <property type="project" value="TreeGrafter"/>
</dbReference>
<dbReference type="GO" id="GO:0008270">
    <property type="term" value="F:zinc ion binding"/>
    <property type="evidence" value="ECO:0007669"/>
    <property type="project" value="UniProtKB-KW"/>
</dbReference>
<feature type="compositionally biased region" description="Basic and acidic residues" evidence="10">
    <location>
        <begin position="479"/>
        <end position="489"/>
    </location>
</feature>
<evidence type="ECO:0000256" key="1">
    <source>
        <dbReference type="ARBA" id="ARBA00004123"/>
    </source>
</evidence>
<feature type="compositionally biased region" description="Basic residues" evidence="10">
    <location>
        <begin position="9"/>
        <end position="22"/>
    </location>
</feature>
<dbReference type="Proteomes" id="UP001375240">
    <property type="component" value="Unassembled WGS sequence"/>
</dbReference>
<dbReference type="AlphaFoldDB" id="A0AAV9U6Q4"/>
<evidence type="ECO:0000259" key="11">
    <source>
        <dbReference type="Pfam" id="PF13878"/>
    </source>
</evidence>
<dbReference type="Pfam" id="PF13880">
    <property type="entry name" value="Acetyltransf_13"/>
    <property type="match status" value="1"/>
</dbReference>
<evidence type="ECO:0000256" key="10">
    <source>
        <dbReference type="SAM" id="MobiDB-lite"/>
    </source>
</evidence>
<feature type="region of interest" description="Disordered" evidence="10">
    <location>
        <begin position="248"/>
        <end position="282"/>
    </location>
</feature>
<comment type="caution">
    <text evidence="13">The sequence shown here is derived from an EMBL/GenBank/DDBJ whole genome shotgun (WGS) entry which is preliminary data.</text>
</comment>
<keyword evidence="8" id="KW-0131">Cell cycle</keyword>
<gene>
    <name evidence="13" type="ORF">TWF696_002126</name>
</gene>
<keyword evidence="7" id="KW-0539">Nucleus</keyword>
<reference evidence="13 14" key="1">
    <citation type="submission" date="2019-10" db="EMBL/GenBank/DDBJ databases">
        <authorList>
            <person name="Palmer J.M."/>
        </authorList>
    </citation>
    <scope>NUCLEOTIDE SEQUENCE [LARGE SCALE GENOMIC DNA]</scope>
    <source>
        <strain evidence="13 14">TWF696</strain>
    </source>
</reference>
<feature type="compositionally biased region" description="Low complexity" evidence="10">
    <location>
        <begin position="87"/>
        <end position="102"/>
    </location>
</feature>
<protein>
    <submittedName>
        <fullName evidence="13">Uncharacterized protein</fullName>
    </submittedName>
</protein>
<proteinExistence type="inferred from homology"/>
<dbReference type="InterPro" id="IPR028009">
    <property type="entry name" value="ESCO_Acetyltransf_dom"/>
</dbReference>
<feature type="compositionally biased region" description="Acidic residues" evidence="10">
    <location>
        <begin position="72"/>
        <end position="86"/>
    </location>
</feature>
<keyword evidence="9" id="KW-0012">Acyltransferase</keyword>
<dbReference type="PANTHER" id="PTHR45884:SF2">
    <property type="entry name" value="N-ACETYLTRANSFERASE ECO"/>
    <property type="match status" value="1"/>
</dbReference>
<keyword evidence="5" id="KW-0863">Zinc-finger</keyword>
<dbReference type="EMBL" id="JAVHNQ010000012">
    <property type="protein sequence ID" value="KAK6335346.1"/>
    <property type="molecule type" value="Genomic_DNA"/>
</dbReference>
<evidence type="ECO:0000313" key="13">
    <source>
        <dbReference type="EMBL" id="KAK6335346.1"/>
    </source>
</evidence>
<keyword evidence="14" id="KW-1185">Reference proteome</keyword>
<accession>A0AAV9U6Q4</accession>
<keyword evidence="4" id="KW-0479">Metal-binding</keyword>
<keyword evidence="3" id="KW-0808">Transferase</keyword>
<evidence type="ECO:0000256" key="8">
    <source>
        <dbReference type="ARBA" id="ARBA00023306"/>
    </source>
</evidence>
<dbReference type="Pfam" id="PF13878">
    <property type="entry name" value="zf-C2H2_3"/>
    <property type="match status" value="1"/>
</dbReference>
<feature type="domain" description="N-acetyltransferase ESCO zinc-finger" evidence="11">
    <location>
        <begin position="144"/>
        <end position="183"/>
    </location>
</feature>
<dbReference type="GO" id="GO:0061733">
    <property type="term" value="F:protein-lysine-acetyltransferase activity"/>
    <property type="evidence" value="ECO:0007669"/>
    <property type="project" value="TreeGrafter"/>
</dbReference>
<evidence type="ECO:0000313" key="14">
    <source>
        <dbReference type="Proteomes" id="UP001375240"/>
    </source>
</evidence>
<keyword evidence="6" id="KW-0862">Zinc</keyword>
<feature type="compositionally biased region" description="Basic residues" evidence="10">
    <location>
        <begin position="111"/>
        <end position="121"/>
    </location>
</feature>
<comment type="similarity">
    <text evidence="2">Belongs to the acetyltransferase family. ECO subfamily.</text>
</comment>
<organism evidence="13 14">
    <name type="scientific">Orbilia brochopaga</name>
    <dbReference type="NCBI Taxonomy" id="3140254"/>
    <lineage>
        <taxon>Eukaryota</taxon>
        <taxon>Fungi</taxon>
        <taxon>Dikarya</taxon>
        <taxon>Ascomycota</taxon>
        <taxon>Pezizomycotina</taxon>
        <taxon>Orbiliomycetes</taxon>
        <taxon>Orbiliales</taxon>
        <taxon>Orbiliaceae</taxon>
        <taxon>Orbilia</taxon>
    </lineage>
</organism>
<feature type="compositionally biased region" description="Low complexity" evidence="10">
    <location>
        <begin position="248"/>
        <end position="264"/>
    </location>
</feature>
<dbReference type="GO" id="GO:0007064">
    <property type="term" value="P:mitotic sister chromatid cohesion"/>
    <property type="evidence" value="ECO:0007669"/>
    <property type="project" value="TreeGrafter"/>
</dbReference>
<evidence type="ECO:0000256" key="4">
    <source>
        <dbReference type="ARBA" id="ARBA00022723"/>
    </source>
</evidence>
<feature type="domain" description="N-acetyltransferase ESCO acetyl-transferase" evidence="12">
    <location>
        <begin position="403"/>
        <end position="466"/>
    </location>
</feature>
<dbReference type="InterPro" id="IPR028005">
    <property type="entry name" value="AcTrfase_ESCO_Znf_dom"/>
</dbReference>
<evidence type="ECO:0000256" key="9">
    <source>
        <dbReference type="ARBA" id="ARBA00023315"/>
    </source>
</evidence>
<name>A0AAV9U6Q4_9PEZI</name>
<evidence type="ECO:0000256" key="7">
    <source>
        <dbReference type="ARBA" id="ARBA00023242"/>
    </source>
</evidence>
<comment type="subcellular location">
    <subcellularLocation>
        <location evidence="1">Nucleus</location>
    </subcellularLocation>
</comment>
<feature type="region of interest" description="Disordered" evidence="10">
    <location>
        <begin position="1"/>
        <end position="142"/>
    </location>
</feature>
<evidence type="ECO:0000256" key="5">
    <source>
        <dbReference type="ARBA" id="ARBA00022771"/>
    </source>
</evidence>
<dbReference type="CDD" id="cd04301">
    <property type="entry name" value="NAT_SF"/>
    <property type="match status" value="1"/>
</dbReference>
<dbReference type="GO" id="GO:0005634">
    <property type="term" value="C:nucleus"/>
    <property type="evidence" value="ECO:0007669"/>
    <property type="project" value="UniProtKB-SubCell"/>
</dbReference>
<evidence type="ECO:0000256" key="3">
    <source>
        <dbReference type="ARBA" id="ARBA00022679"/>
    </source>
</evidence>